<dbReference type="SUPFAM" id="SSF56935">
    <property type="entry name" value="Porins"/>
    <property type="match status" value="1"/>
</dbReference>
<dbReference type="InterPro" id="IPR012910">
    <property type="entry name" value="Plug_dom"/>
</dbReference>
<dbReference type="Pfam" id="PF00593">
    <property type="entry name" value="TonB_dep_Rec_b-barrel"/>
    <property type="match status" value="1"/>
</dbReference>
<evidence type="ECO:0000259" key="7">
    <source>
        <dbReference type="Pfam" id="PF07715"/>
    </source>
</evidence>
<dbReference type="PANTHER" id="PTHR47234:SF3">
    <property type="entry name" value="SECRETIN_TONB SHORT N-TERMINAL DOMAIN-CONTAINING PROTEIN"/>
    <property type="match status" value="1"/>
</dbReference>
<evidence type="ECO:0000256" key="3">
    <source>
        <dbReference type="ARBA" id="ARBA00023136"/>
    </source>
</evidence>
<comment type="subcellular location">
    <subcellularLocation>
        <location evidence="1 5">Cell outer membrane</location>
    </subcellularLocation>
</comment>
<dbReference type="EMBL" id="CP042218">
    <property type="protein sequence ID" value="QDW66525.1"/>
    <property type="molecule type" value="Genomic_DNA"/>
</dbReference>
<proteinExistence type="inferred from homology"/>
<dbReference type="PANTHER" id="PTHR47234">
    <property type="match status" value="1"/>
</dbReference>
<dbReference type="GO" id="GO:0009279">
    <property type="term" value="C:cell outer membrane"/>
    <property type="evidence" value="ECO:0007669"/>
    <property type="project" value="UniProtKB-SubCell"/>
</dbReference>
<dbReference type="KEGG" id="lug:FPZ22_06140"/>
<evidence type="ECO:0000256" key="5">
    <source>
        <dbReference type="RuleBase" id="RU003357"/>
    </source>
</evidence>
<dbReference type="PROSITE" id="PS00430">
    <property type="entry name" value="TONB_DEPENDENT_REC_1"/>
    <property type="match status" value="1"/>
</dbReference>
<dbReference type="Gene3D" id="2.40.170.20">
    <property type="entry name" value="TonB-dependent receptor, beta-barrel domain"/>
    <property type="match status" value="1"/>
</dbReference>
<organism evidence="8 9">
    <name type="scientific">Luteimonas granuli</name>
    <dbReference type="NCBI Taxonomy" id="1176533"/>
    <lineage>
        <taxon>Bacteria</taxon>
        <taxon>Pseudomonadati</taxon>
        <taxon>Pseudomonadota</taxon>
        <taxon>Gammaproteobacteria</taxon>
        <taxon>Lysobacterales</taxon>
        <taxon>Lysobacteraceae</taxon>
        <taxon>Luteimonas</taxon>
    </lineage>
</organism>
<keyword evidence="4" id="KW-0998">Cell outer membrane</keyword>
<feature type="domain" description="TonB-dependent receptor-like beta-barrel" evidence="6">
    <location>
        <begin position="475"/>
        <end position="1026"/>
    </location>
</feature>
<keyword evidence="9" id="KW-1185">Reference proteome</keyword>
<protein>
    <submittedName>
        <fullName evidence="8">TonB-dependent receptor</fullName>
    </submittedName>
</protein>
<dbReference type="InterPro" id="IPR000531">
    <property type="entry name" value="Beta-barrel_TonB"/>
</dbReference>
<feature type="domain" description="TonB-dependent receptor plug" evidence="7">
    <location>
        <begin position="96"/>
        <end position="219"/>
    </location>
</feature>
<evidence type="ECO:0000256" key="4">
    <source>
        <dbReference type="ARBA" id="ARBA00023237"/>
    </source>
</evidence>
<keyword evidence="2" id="KW-0732">Signal</keyword>
<evidence type="ECO:0000259" key="6">
    <source>
        <dbReference type="Pfam" id="PF00593"/>
    </source>
</evidence>
<evidence type="ECO:0000313" key="8">
    <source>
        <dbReference type="EMBL" id="QDW66525.1"/>
    </source>
</evidence>
<evidence type="ECO:0000256" key="1">
    <source>
        <dbReference type="ARBA" id="ARBA00004442"/>
    </source>
</evidence>
<sequence length="1061" mass="115849">MGSKSEASRRCKVATVRAGGRDTAPIRVFGGSDHMHHRLTRPTLLSVILASTLQSMAFAQQPSAEPAQPQTEAEARAKELDTVVVVGSRLASTRAEGPSPVVVMDEEKIEATGAISGDELLQAMPQVGDMMFNNSDTAANLNAARGDVGSINLRNLGTGNTLLMVNGRRMVPHPGTQTESLVPRQTANMNAIPLFGTRRIETLLGGASALYGSDAVAGVVNVVLDTHYQGFQVQTQYGGSEDVELRQGNINFKAGKWFNDGRTRATLVGGWTHRTDLPATERDYSANMDRRALMDGTEFEGVAAFDDRITGSAWGVFQTVGNVAVRGPGNALITNGSGQFHIDPVGHHGCTAALDGNVCINTGAQNTTIDRPLRFSPNHQRQILGELDRMNAFGTIEHDLDDNFVAFGELAWYKARYEGMREQAAPLGAAPILVSKNNYYNPFGAMYRADGSLNPYRLAGINAPVEGLDVRLTSYRPTDTTRPYTVDDDQYRFLAGVRGMVGGFDWEGAVLYSSATTTDTQHGSISNTLFSEALSWNTPDAYNPFLGGNPGDWGAPKDPGQNQAAIDHFSVPVVRESRATLFQLDTRFIREDLFRVPAGDVGVAFGGEWRRETLDDDRDPRFDGTYTYTNPLTGAITSDVLGASPSGDNSGDREVGSLYAEFAIPLVSPQMGVPLVRALDLQVAGRYEHYSDFGGVAKPKVSLAWDIVDGMMFRANWSQSFLAPNILQMYAEGTTVSNSRTDYYVCEADIRNGTIDGVHRCGRTYSTMAIRSGNRDLDPETAETWSAGFVFQPRFLPESTRMTFTTDYWEIQQEDVIGILGEATHLALDYLLRMQGSSNPAVVRLAPDEARIALFEGTGLDPVGMVDYVDDLYINRLPRTTRGIDFGVDWRLRTDAAGTFSASLNATRLIQMTQDPTADETRIFEAQESGLIDDNFDLRNAGNLLGVNGKPEWRATFSTSWRKGAWGLGAFVNYTDGFESTGAVSNLGNYYPVPSWTTTNLWAEHRFDGRDGFLDGTRVRLTVRNVGDRQPPLTPSALGFNSSLHNALGRGWYLTVTKSFD</sequence>
<name>A0A518N3M2_9GAMM</name>
<evidence type="ECO:0000256" key="2">
    <source>
        <dbReference type="ARBA" id="ARBA00022729"/>
    </source>
</evidence>
<dbReference type="InterPro" id="IPR037066">
    <property type="entry name" value="Plug_dom_sf"/>
</dbReference>
<keyword evidence="5" id="KW-0798">TonB box</keyword>
<dbReference type="InterPro" id="IPR036942">
    <property type="entry name" value="Beta-barrel_TonB_sf"/>
</dbReference>
<dbReference type="Pfam" id="PF07715">
    <property type="entry name" value="Plug"/>
    <property type="match status" value="1"/>
</dbReference>
<accession>A0A518N3M2</accession>
<gene>
    <name evidence="8" type="ORF">FPZ22_06140</name>
</gene>
<dbReference type="Gene3D" id="2.170.130.10">
    <property type="entry name" value="TonB-dependent receptor, plug domain"/>
    <property type="match status" value="1"/>
</dbReference>
<evidence type="ECO:0000313" key="9">
    <source>
        <dbReference type="Proteomes" id="UP000316584"/>
    </source>
</evidence>
<reference evidence="8 9" key="1">
    <citation type="submission" date="2019-07" db="EMBL/GenBank/DDBJ databases">
        <title>Full genome sequence of Luteimonas sp. Gr-4.</title>
        <authorList>
            <person name="Im W.-T."/>
        </authorList>
    </citation>
    <scope>NUCLEOTIDE SEQUENCE [LARGE SCALE GENOMIC DNA]</scope>
    <source>
        <strain evidence="8 9">Gr-4</strain>
    </source>
</reference>
<comment type="similarity">
    <text evidence="5">Belongs to the TonB-dependent receptor family.</text>
</comment>
<keyword evidence="8" id="KW-0675">Receptor</keyword>
<dbReference type="InterPro" id="IPR010916">
    <property type="entry name" value="TonB_box_CS"/>
</dbReference>
<dbReference type="AlphaFoldDB" id="A0A518N3M2"/>
<dbReference type="OrthoDB" id="6276154at2"/>
<dbReference type="Proteomes" id="UP000316584">
    <property type="component" value="Chromosome"/>
</dbReference>
<keyword evidence="3 5" id="KW-0472">Membrane</keyword>